<feature type="transmembrane region" description="Helical" evidence="6">
    <location>
        <begin position="455"/>
        <end position="479"/>
    </location>
</feature>
<evidence type="ECO:0000313" key="10">
    <source>
        <dbReference type="Proteomes" id="UP001302349"/>
    </source>
</evidence>
<keyword evidence="4 6" id="KW-1133">Transmembrane helix</keyword>
<dbReference type="EMBL" id="CP136051">
    <property type="protein sequence ID" value="WOK08191.1"/>
    <property type="molecule type" value="Genomic_DNA"/>
</dbReference>
<protein>
    <submittedName>
        <fullName evidence="9">ABC transporter permease</fullName>
    </submittedName>
</protein>
<dbReference type="Pfam" id="PF02687">
    <property type="entry name" value="FtsX"/>
    <property type="match status" value="2"/>
</dbReference>
<feature type="transmembrane region" description="Helical" evidence="6">
    <location>
        <begin position="753"/>
        <end position="778"/>
    </location>
</feature>
<evidence type="ECO:0000313" key="9">
    <source>
        <dbReference type="EMBL" id="WOK08191.1"/>
    </source>
</evidence>
<evidence type="ECO:0000256" key="4">
    <source>
        <dbReference type="ARBA" id="ARBA00022989"/>
    </source>
</evidence>
<gene>
    <name evidence="9" type="ORF">RT717_06025</name>
</gene>
<dbReference type="InterPro" id="IPR047699">
    <property type="entry name" value="Permease_put_prefix"/>
</dbReference>
<evidence type="ECO:0000259" key="7">
    <source>
        <dbReference type="Pfam" id="PF02687"/>
    </source>
</evidence>
<feature type="domain" description="MacB-like periplasmic core" evidence="8">
    <location>
        <begin position="99"/>
        <end position="317"/>
    </location>
</feature>
<dbReference type="Pfam" id="PF12704">
    <property type="entry name" value="MacB_PCD"/>
    <property type="match status" value="1"/>
</dbReference>
<feature type="domain" description="ABC3 transporter permease C-terminal" evidence="7">
    <location>
        <begin position="757"/>
        <end position="859"/>
    </location>
</feature>
<keyword evidence="5 6" id="KW-0472">Membrane</keyword>
<sequence>MKKRTHIPPPLAERLLHRVLRSDLAEEVLGDLEEKFYVTMERKSAWRAKLNYWYQVVNYLRPFAIKKSKRFINSNYTVMFKHNLLLSFRHFMRHKSSFIINLVGLSTGLALTLLIILYARFELSYEADNPLADRIVRITMDYMNGETLTDQDAETYHPMGPRIASEFAEVEDFARARPLNERNFKVGESYFRQSGIFAVDASFFDMFNYQLIHGTSAGLFLNPHEVVLTESVALRYFNKTNVVGETIWMTSPDAAYRVAGVIEDSPANTHLKVNMLISYPTLRATFGEDGENWDNNDLYTYLLLNSAENYELFTQHLAAFSDKIIDEEKIENEIVIAQPIRDIHLYSDKSYELERNGDAASVFILLGVAVLIILMAIANYINLSTSRALDRAKEVGIRKVVGSSVNQLRAQFLTESFLINMASALSAIALVTLSFDWFKYVANLPASFTFLHENFFWIALASFIVGSTLLSGIFPAIILSRFKPAQVLKGKFTHSSKSTLLRKGLVIFQFAITMFLIVQTLIVTKQIGFMRAKDLGANMSNTVVIRTPGGNDGNENIKTFKAELLSRAQFRSATISGCVPGLPTSEMGSTNYVNLVSAVEKQSINFYVNFIDADFVPTMEMEMLAGSNFISGSTNEGKVLVNEESVKMWGLVSPEAAIGEELKFWGRSVTIAGVVKNFHQTTAKSPYIPMIFIFDPGHNKLLSVRLEKGELSAKLETIEKVYASNFSNSQFDFFFLDQKFDEQYKADQQFQEVFGLLTTFAILIACLGLFGLTLFTVAKRTKEIGIRKVLGATVYNIVSLLSRDFMVLIVISMAVALPVTYFLVNDWLQLYAFRIDLSVWYFALPACLVFIIAFGTISIKAFKVSQDNPIDALRDE</sequence>
<feature type="transmembrane region" description="Helical" evidence="6">
    <location>
        <begin position="98"/>
        <end position="119"/>
    </location>
</feature>
<keyword evidence="2" id="KW-1003">Cell membrane</keyword>
<feature type="domain" description="ABC3 transporter permease C-terminal" evidence="7">
    <location>
        <begin position="368"/>
        <end position="483"/>
    </location>
</feature>
<accession>A0ABZ0ITU9</accession>
<name>A0ABZ0ITU9_9BACT</name>
<dbReference type="PANTHER" id="PTHR30572">
    <property type="entry name" value="MEMBRANE COMPONENT OF TRANSPORTER-RELATED"/>
    <property type="match status" value="1"/>
</dbReference>
<dbReference type="NCBIfam" id="NF038404">
    <property type="entry name" value="perm_prefix_2"/>
    <property type="match status" value="1"/>
</dbReference>
<proteinExistence type="predicted"/>
<evidence type="ECO:0000259" key="8">
    <source>
        <dbReference type="Pfam" id="PF12704"/>
    </source>
</evidence>
<dbReference type="Proteomes" id="UP001302349">
    <property type="component" value="Chromosome"/>
</dbReference>
<evidence type="ECO:0000256" key="6">
    <source>
        <dbReference type="SAM" id="Phobius"/>
    </source>
</evidence>
<keyword evidence="10" id="KW-1185">Reference proteome</keyword>
<dbReference type="RefSeq" id="WP_317490836.1">
    <property type="nucleotide sequence ID" value="NZ_CP136051.1"/>
</dbReference>
<reference evidence="9 10" key="1">
    <citation type="journal article" date="2023" name="Microbiol. Resour. Announc.">
        <title>Complete Genome Sequence of Imperialibacter roseus strain P4T.</title>
        <authorList>
            <person name="Tizabi D.R."/>
            <person name="Bachvaroff T."/>
            <person name="Hill R.T."/>
        </authorList>
    </citation>
    <scope>NUCLEOTIDE SEQUENCE [LARGE SCALE GENOMIC DNA]</scope>
    <source>
        <strain evidence="9 10">P4T</strain>
    </source>
</reference>
<evidence type="ECO:0000256" key="3">
    <source>
        <dbReference type="ARBA" id="ARBA00022692"/>
    </source>
</evidence>
<feature type="transmembrane region" description="Helical" evidence="6">
    <location>
        <begin position="417"/>
        <end position="435"/>
    </location>
</feature>
<keyword evidence="3 6" id="KW-0812">Transmembrane</keyword>
<evidence type="ECO:0000256" key="2">
    <source>
        <dbReference type="ARBA" id="ARBA00022475"/>
    </source>
</evidence>
<feature type="transmembrane region" description="Helical" evidence="6">
    <location>
        <begin position="359"/>
        <end position="381"/>
    </location>
</feature>
<dbReference type="PANTHER" id="PTHR30572:SF18">
    <property type="entry name" value="ABC-TYPE MACROLIDE FAMILY EXPORT SYSTEM PERMEASE COMPONENT 2"/>
    <property type="match status" value="1"/>
</dbReference>
<evidence type="ECO:0000256" key="5">
    <source>
        <dbReference type="ARBA" id="ARBA00023136"/>
    </source>
</evidence>
<organism evidence="9 10">
    <name type="scientific">Imperialibacter roseus</name>
    <dbReference type="NCBI Taxonomy" id="1324217"/>
    <lineage>
        <taxon>Bacteria</taxon>
        <taxon>Pseudomonadati</taxon>
        <taxon>Bacteroidota</taxon>
        <taxon>Cytophagia</taxon>
        <taxon>Cytophagales</taxon>
        <taxon>Flammeovirgaceae</taxon>
        <taxon>Imperialibacter</taxon>
    </lineage>
</organism>
<feature type="transmembrane region" description="Helical" evidence="6">
    <location>
        <begin position="500"/>
        <end position="522"/>
    </location>
</feature>
<comment type="subcellular location">
    <subcellularLocation>
        <location evidence="1">Cell membrane</location>
        <topology evidence="1">Multi-pass membrane protein</topology>
    </subcellularLocation>
</comment>
<feature type="transmembrane region" description="Helical" evidence="6">
    <location>
        <begin position="839"/>
        <end position="859"/>
    </location>
</feature>
<dbReference type="InterPro" id="IPR025857">
    <property type="entry name" value="MacB_PCD"/>
</dbReference>
<feature type="transmembrane region" description="Helical" evidence="6">
    <location>
        <begin position="805"/>
        <end position="824"/>
    </location>
</feature>
<evidence type="ECO:0000256" key="1">
    <source>
        <dbReference type="ARBA" id="ARBA00004651"/>
    </source>
</evidence>
<dbReference type="InterPro" id="IPR050250">
    <property type="entry name" value="Macrolide_Exporter_MacB"/>
</dbReference>
<dbReference type="InterPro" id="IPR003838">
    <property type="entry name" value="ABC3_permease_C"/>
</dbReference>